<dbReference type="InParanoid" id="A0A165KCJ8"/>
<keyword evidence="3" id="KW-1185">Reference proteome</keyword>
<dbReference type="GO" id="GO:0070773">
    <property type="term" value="F:protein-N-terminal glutamine amidohydrolase activity"/>
    <property type="evidence" value="ECO:0007669"/>
    <property type="project" value="InterPro"/>
</dbReference>
<dbReference type="OrthoDB" id="201515at2759"/>
<dbReference type="PANTHER" id="PTHR11750:SF26">
    <property type="entry name" value="PROTEIN N-TERMINAL AMIDASE"/>
    <property type="match status" value="1"/>
</dbReference>
<keyword evidence="2" id="KW-0378">Hydrolase</keyword>
<dbReference type="STRING" id="1314781.A0A165KCJ8"/>
<dbReference type="Proteomes" id="UP000077266">
    <property type="component" value="Unassembled WGS sequence"/>
</dbReference>
<accession>A0A165KCJ8</accession>
<dbReference type="PROSITE" id="PS50263">
    <property type="entry name" value="CN_HYDROLASE"/>
    <property type="match status" value="1"/>
</dbReference>
<dbReference type="InterPro" id="IPR039703">
    <property type="entry name" value="Nta1"/>
</dbReference>
<evidence type="ECO:0000259" key="1">
    <source>
        <dbReference type="PROSITE" id="PS50263"/>
    </source>
</evidence>
<dbReference type="InterPro" id="IPR003010">
    <property type="entry name" value="C-N_Hydrolase"/>
</dbReference>
<sequence length="306" mass="34043">MARPRSTATARIRVGVVQFDPKLGQPERNQQRVEQLVDNAGADLKDTLDVLVLPEMALSGYVFRSPDAVRPFLENSRDGRTTTLARSLARRLGCTVVAGYPQQLEDGEKHEQHQVGANAAVVSGRDGEIKTTYRKTNMYDVDLAWCVPGTGFKTFDLRLSDSRSIRVALGICMDLNPDRDRDTPAWTYEDGPFELADFVIQQNARILILINAWLSSEQTALDVAKKDKYDEGTVKYWVARLDPLWDKTKGDRAVIIANRCGEEDGVHFAGSSVVLRYSAAKDRVSIIQVLGRGEEAVLRCSVTLEV</sequence>
<reference evidence="2 3" key="1">
    <citation type="journal article" date="2016" name="Mol. Biol. Evol.">
        <title>Comparative Genomics of Early-Diverging Mushroom-Forming Fungi Provides Insights into the Origins of Lignocellulose Decay Capabilities.</title>
        <authorList>
            <person name="Nagy L.G."/>
            <person name="Riley R."/>
            <person name="Tritt A."/>
            <person name="Adam C."/>
            <person name="Daum C."/>
            <person name="Floudas D."/>
            <person name="Sun H."/>
            <person name="Yadav J.S."/>
            <person name="Pangilinan J."/>
            <person name="Larsson K.H."/>
            <person name="Matsuura K."/>
            <person name="Barry K."/>
            <person name="Labutti K."/>
            <person name="Kuo R."/>
            <person name="Ohm R.A."/>
            <person name="Bhattacharya S.S."/>
            <person name="Shirouzu T."/>
            <person name="Yoshinaga Y."/>
            <person name="Martin F.M."/>
            <person name="Grigoriev I.V."/>
            <person name="Hibbett D.S."/>
        </authorList>
    </citation>
    <scope>NUCLEOTIDE SEQUENCE [LARGE SCALE GENOMIC DNA]</scope>
    <source>
        <strain evidence="2 3">HHB12029</strain>
    </source>
</reference>
<dbReference type="AlphaFoldDB" id="A0A165KCJ8"/>
<gene>
    <name evidence="2" type="ORF">EXIGLDRAFT_733950</name>
</gene>
<dbReference type="PANTHER" id="PTHR11750">
    <property type="entry name" value="PROTEIN N-TERMINAL AMIDASE"/>
    <property type="match status" value="1"/>
</dbReference>
<dbReference type="GO" id="GO:0008418">
    <property type="term" value="F:protein-N-terminal asparagine amidohydrolase activity"/>
    <property type="evidence" value="ECO:0007669"/>
    <property type="project" value="InterPro"/>
</dbReference>
<dbReference type="EMBL" id="KV425947">
    <property type="protein sequence ID" value="KZV96133.1"/>
    <property type="molecule type" value="Genomic_DNA"/>
</dbReference>
<evidence type="ECO:0000313" key="2">
    <source>
        <dbReference type="EMBL" id="KZV96133.1"/>
    </source>
</evidence>
<dbReference type="Pfam" id="PF00795">
    <property type="entry name" value="CN_hydrolase"/>
    <property type="match status" value="1"/>
</dbReference>
<feature type="domain" description="CN hydrolase" evidence="1">
    <location>
        <begin position="12"/>
        <end position="304"/>
    </location>
</feature>
<dbReference type="Gene3D" id="3.60.110.10">
    <property type="entry name" value="Carbon-nitrogen hydrolase"/>
    <property type="match status" value="1"/>
</dbReference>
<name>A0A165KCJ8_EXIGL</name>
<dbReference type="InterPro" id="IPR036526">
    <property type="entry name" value="C-N_Hydrolase_sf"/>
</dbReference>
<organism evidence="2 3">
    <name type="scientific">Exidia glandulosa HHB12029</name>
    <dbReference type="NCBI Taxonomy" id="1314781"/>
    <lineage>
        <taxon>Eukaryota</taxon>
        <taxon>Fungi</taxon>
        <taxon>Dikarya</taxon>
        <taxon>Basidiomycota</taxon>
        <taxon>Agaricomycotina</taxon>
        <taxon>Agaricomycetes</taxon>
        <taxon>Auriculariales</taxon>
        <taxon>Exidiaceae</taxon>
        <taxon>Exidia</taxon>
    </lineage>
</organism>
<protein>
    <submittedName>
        <fullName evidence="2">Carbon-nitrogen hydrolase</fullName>
    </submittedName>
</protein>
<proteinExistence type="predicted"/>
<dbReference type="FunCoup" id="A0A165KCJ8">
    <property type="interactions" value="5"/>
</dbReference>
<dbReference type="SUPFAM" id="SSF56317">
    <property type="entry name" value="Carbon-nitrogen hydrolase"/>
    <property type="match status" value="1"/>
</dbReference>
<dbReference type="GO" id="GO:0030163">
    <property type="term" value="P:protein catabolic process"/>
    <property type="evidence" value="ECO:0007669"/>
    <property type="project" value="TreeGrafter"/>
</dbReference>
<evidence type="ECO:0000313" key="3">
    <source>
        <dbReference type="Proteomes" id="UP000077266"/>
    </source>
</evidence>